<name>A0A9P4UBH7_9PLEO</name>
<dbReference type="Proteomes" id="UP000799764">
    <property type="component" value="Unassembled WGS sequence"/>
</dbReference>
<evidence type="ECO:0000313" key="2">
    <source>
        <dbReference type="Proteomes" id="UP000799764"/>
    </source>
</evidence>
<sequence>MEQHGVLPGRPQSQSSLEYGHAAQIRQIQSLPEPNNLESNGFLIQQYCDICKTTYTTPSHTCSGLSLVNEPDCPTHEGTGNSQVCMNPEGQNQLSTDLPLGWYYGWCNQARRRYFYGYHMGWRAKSQWERPISSGEALFGPSLPDCSQWVPRDPISEPPGYVALPPSEAERSVSPTLQSALSSLELSSTTEAVNPPLKIDRELCFFDSSGIGQSD</sequence>
<organism evidence="1 2">
    <name type="scientific">Karstenula rhodostoma CBS 690.94</name>
    <dbReference type="NCBI Taxonomy" id="1392251"/>
    <lineage>
        <taxon>Eukaryota</taxon>
        <taxon>Fungi</taxon>
        <taxon>Dikarya</taxon>
        <taxon>Ascomycota</taxon>
        <taxon>Pezizomycotina</taxon>
        <taxon>Dothideomycetes</taxon>
        <taxon>Pleosporomycetidae</taxon>
        <taxon>Pleosporales</taxon>
        <taxon>Massarineae</taxon>
        <taxon>Didymosphaeriaceae</taxon>
        <taxon>Karstenula</taxon>
    </lineage>
</organism>
<accession>A0A9P4UBH7</accession>
<evidence type="ECO:0008006" key="3">
    <source>
        <dbReference type="Google" id="ProtNLM"/>
    </source>
</evidence>
<dbReference type="EMBL" id="MU001501">
    <property type="protein sequence ID" value="KAF2444141.1"/>
    <property type="molecule type" value="Genomic_DNA"/>
</dbReference>
<protein>
    <recommendedName>
        <fullName evidence="3">WW domain-containing protein</fullName>
    </recommendedName>
</protein>
<evidence type="ECO:0000313" key="1">
    <source>
        <dbReference type="EMBL" id="KAF2444141.1"/>
    </source>
</evidence>
<gene>
    <name evidence="1" type="ORF">P171DRAFT_494344</name>
</gene>
<keyword evidence="2" id="KW-1185">Reference proteome</keyword>
<dbReference type="AlphaFoldDB" id="A0A9P4UBH7"/>
<reference evidence="1" key="1">
    <citation type="journal article" date="2020" name="Stud. Mycol.">
        <title>101 Dothideomycetes genomes: a test case for predicting lifestyles and emergence of pathogens.</title>
        <authorList>
            <person name="Haridas S."/>
            <person name="Albert R."/>
            <person name="Binder M."/>
            <person name="Bloem J."/>
            <person name="Labutti K."/>
            <person name="Salamov A."/>
            <person name="Andreopoulos B."/>
            <person name="Baker S."/>
            <person name="Barry K."/>
            <person name="Bills G."/>
            <person name="Bluhm B."/>
            <person name="Cannon C."/>
            <person name="Castanera R."/>
            <person name="Culley D."/>
            <person name="Daum C."/>
            <person name="Ezra D."/>
            <person name="Gonzalez J."/>
            <person name="Henrissat B."/>
            <person name="Kuo A."/>
            <person name="Liang C."/>
            <person name="Lipzen A."/>
            <person name="Lutzoni F."/>
            <person name="Magnuson J."/>
            <person name="Mondo S."/>
            <person name="Nolan M."/>
            <person name="Ohm R."/>
            <person name="Pangilinan J."/>
            <person name="Park H.-J."/>
            <person name="Ramirez L."/>
            <person name="Alfaro M."/>
            <person name="Sun H."/>
            <person name="Tritt A."/>
            <person name="Yoshinaga Y."/>
            <person name="Zwiers L.-H."/>
            <person name="Turgeon B."/>
            <person name="Goodwin S."/>
            <person name="Spatafora J."/>
            <person name="Crous P."/>
            <person name="Grigoriev I."/>
        </authorList>
    </citation>
    <scope>NUCLEOTIDE SEQUENCE</scope>
    <source>
        <strain evidence="1">CBS 690.94</strain>
    </source>
</reference>
<comment type="caution">
    <text evidence="1">The sequence shown here is derived from an EMBL/GenBank/DDBJ whole genome shotgun (WGS) entry which is preliminary data.</text>
</comment>
<proteinExistence type="predicted"/>